<sequence length="267" mass="26830">MSTHTALSPGPAGHAPVHDPAQDPVRGAARLLRGWAASLVATVLAAGSHTVANLHAGTDLIESGTSHAAHDDGPAPILWILTLALAGPVCTALAGRRLSWWRLSAGVAASQLLFHWLYSATATAAPAATPVLTGAHGGHGQHGGHPGGLAALATAATTTGPGAGEASGIGAALHADSPAMVAAHLLAAVVTVLALRRGEVLAARVAELAVGLILRAPGARLARWVPAVPVRRVSAAHQTVARRPEDVLCPSLRLRGPPECTRLVLAA</sequence>
<evidence type="ECO:0000313" key="2">
    <source>
        <dbReference type="EMBL" id="MEO9248698.1"/>
    </source>
</evidence>
<dbReference type="EMBL" id="JBDXMX010000006">
    <property type="protein sequence ID" value="MEO9248698.1"/>
    <property type="molecule type" value="Genomic_DNA"/>
</dbReference>
<feature type="region of interest" description="Disordered" evidence="1">
    <location>
        <begin position="1"/>
        <end position="21"/>
    </location>
</feature>
<dbReference type="RefSeq" id="WP_347921375.1">
    <property type="nucleotide sequence ID" value="NZ_JBDXMX010000006.1"/>
</dbReference>
<evidence type="ECO:0000256" key="1">
    <source>
        <dbReference type="SAM" id="MobiDB-lite"/>
    </source>
</evidence>
<dbReference type="Proteomes" id="UP001484097">
    <property type="component" value="Unassembled WGS sequence"/>
</dbReference>
<reference evidence="2 3" key="1">
    <citation type="submission" date="2024-05" db="EMBL/GenBank/DDBJ databases">
        <authorList>
            <person name="Yi C."/>
        </authorList>
    </citation>
    <scope>NUCLEOTIDE SEQUENCE [LARGE SCALE GENOMIC DNA]</scope>
    <source>
        <strain evidence="2 3">XS13</strain>
    </source>
</reference>
<accession>A0ABV0IKK7</accession>
<name>A0ABV0IKK7_9MICC</name>
<gene>
    <name evidence="2" type="ORF">ABDK96_13510</name>
</gene>
<organism evidence="2 3">
    <name type="scientific">Citricoccus nitrophenolicus</name>
    <dbReference type="NCBI Taxonomy" id="863575"/>
    <lineage>
        <taxon>Bacteria</taxon>
        <taxon>Bacillati</taxon>
        <taxon>Actinomycetota</taxon>
        <taxon>Actinomycetes</taxon>
        <taxon>Micrococcales</taxon>
        <taxon>Micrococcaceae</taxon>
        <taxon>Citricoccus</taxon>
    </lineage>
</organism>
<evidence type="ECO:0000313" key="3">
    <source>
        <dbReference type="Proteomes" id="UP001484097"/>
    </source>
</evidence>
<evidence type="ECO:0008006" key="4">
    <source>
        <dbReference type="Google" id="ProtNLM"/>
    </source>
</evidence>
<keyword evidence="3" id="KW-1185">Reference proteome</keyword>
<protein>
    <recommendedName>
        <fullName evidence="4">Integral membrane protein</fullName>
    </recommendedName>
</protein>
<proteinExistence type="predicted"/>
<comment type="caution">
    <text evidence="2">The sequence shown here is derived from an EMBL/GenBank/DDBJ whole genome shotgun (WGS) entry which is preliminary data.</text>
</comment>